<sequence>MGFASALTKLLVLPIHAHCDPIGGVLVKVQFDPRVIMLWSLFLVPLSFSEVAKCLVRFSRLLESSVTNAADMHAVTSDRQGLIHGISSRH</sequence>
<gene>
    <name evidence="2" type="ORF">BDV30DRAFT_211055</name>
</gene>
<keyword evidence="3" id="KW-1185">Reference proteome</keyword>
<evidence type="ECO:0008006" key="4">
    <source>
        <dbReference type="Google" id="ProtNLM"/>
    </source>
</evidence>
<protein>
    <recommendedName>
        <fullName evidence="4">Secreted protein</fullName>
    </recommendedName>
</protein>
<evidence type="ECO:0000313" key="2">
    <source>
        <dbReference type="EMBL" id="KAB8273211.1"/>
    </source>
</evidence>
<accession>A0A5N6J2W1</accession>
<dbReference type="AlphaFoldDB" id="A0A5N6J2W1"/>
<proteinExistence type="predicted"/>
<name>A0A5N6J2W1_9EURO</name>
<keyword evidence="1" id="KW-0732">Signal</keyword>
<dbReference type="EMBL" id="ML732798">
    <property type="protein sequence ID" value="KAB8273211.1"/>
    <property type="molecule type" value="Genomic_DNA"/>
</dbReference>
<organism evidence="2 3">
    <name type="scientific">Aspergillus minisclerotigenes</name>
    <dbReference type="NCBI Taxonomy" id="656917"/>
    <lineage>
        <taxon>Eukaryota</taxon>
        <taxon>Fungi</taxon>
        <taxon>Dikarya</taxon>
        <taxon>Ascomycota</taxon>
        <taxon>Pezizomycotina</taxon>
        <taxon>Eurotiomycetes</taxon>
        <taxon>Eurotiomycetidae</taxon>
        <taxon>Eurotiales</taxon>
        <taxon>Aspergillaceae</taxon>
        <taxon>Aspergillus</taxon>
        <taxon>Aspergillus subgen. Circumdati</taxon>
    </lineage>
</organism>
<feature type="chain" id="PRO_5025036904" description="Secreted protein" evidence="1">
    <location>
        <begin position="20"/>
        <end position="90"/>
    </location>
</feature>
<evidence type="ECO:0000313" key="3">
    <source>
        <dbReference type="Proteomes" id="UP000326289"/>
    </source>
</evidence>
<feature type="signal peptide" evidence="1">
    <location>
        <begin position="1"/>
        <end position="19"/>
    </location>
</feature>
<dbReference type="Proteomes" id="UP000326289">
    <property type="component" value="Unassembled WGS sequence"/>
</dbReference>
<reference evidence="2 3" key="1">
    <citation type="submission" date="2019-04" db="EMBL/GenBank/DDBJ databases">
        <title>Fungal friends and foes A comparative genomics study of 23 Aspergillus species from section Flavi.</title>
        <authorList>
            <consortium name="DOE Joint Genome Institute"/>
            <person name="Kjaerbolling I."/>
            <person name="Vesth T.C."/>
            <person name="Frisvad J.C."/>
            <person name="Nybo J.L."/>
            <person name="Theobald S."/>
            <person name="Kildgaard S."/>
            <person name="Petersen T.I."/>
            <person name="Kuo A."/>
            <person name="Sato A."/>
            <person name="Lyhne E.K."/>
            <person name="Kogle M.E."/>
            <person name="Wiebenga A."/>
            <person name="Kun R.S."/>
            <person name="Lubbers R.J."/>
            <person name="Makela M.R."/>
            <person name="Barry K."/>
            <person name="Chovatia M."/>
            <person name="Clum A."/>
            <person name="Daum C."/>
            <person name="Haridas S."/>
            <person name="He G."/>
            <person name="LaButti K."/>
            <person name="Lipzen A."/>
            <person name="Mondo S."/>
            <person name="Pangilinan J."/>
            <person name="Riley R."/>
            <person name="Salamov A."/>
            <person name="Simmons B.A."/>
            <person name="Magnuson J.K."/>
            <person name="Henrissat B."/>
            <person name="Mortensen U.H."/>
            <person name="Larsen T.O."/>
            <person name="De vries R.P."/>
            <person name="Grigoriev I.V."/>
            <person name="Machida M."/>
            <person name="Baker S.E."/>
            <person name="Andersen M.R."/>
        </authorList>
    </citation>
    <scope>NUCLEOTIDE SEQUENCE [LARGE SCALE GENOMIC DNA]</scope>
    <source>
        <strain evidence="2 3">CBS 117635</strain>
    </source>
</reference>
<evidence type="ECO:0000256" key="1">
    <source>
        <dbReference type="SAM" id="SignalP"/>
    </source>
</evidence>